<feature type="domain" description="Reverse transcriptase Ty1/copia-type" evidence="2">
    <location>
        <begin position="229"/>
        <end position="335"/>
    </location>
</feature>
<accession>A0AAV7Y2A5</accession>
<comment type="caution">
    <text evidence="3">The sequence shown here is derived from an EMBL/GenBank/DDBJ whole genome shotgun (WGS) entry which is preliminary data.</text>
</comment>
<evidence type="ECO:0000313" key="3">
    <source>
        <dbReference type="EMBL" id="KAJ1531413.1"/>
    </source>
</evidence>
<protein>
    <recommendedName>
        <fullName evidence="2">Reverse transcriptase Ty1/copia-type domain-containing protein</fullName>
    </recommendedName>
</protein>
<reference evidence="3" key="1">
    <citation type="submission" date="2022-12" db="EMBL/GenBank/DDBJ databases">
        <title>Chromosome-level genome assembly of the bean flower thrips Megalurothrips usitatus.</title>
        <authorList>
            <person name="Ma L."/>
            <person name="Liu Q."/>
            <person name="Li H."/>
            <person name="Cai W."/>
        </authorList>
    </citation>
    <scope>NUCLEOTIDE SEQUENCE</scope>
    <source>
        <strain evidence="3">Cailab_2022a</strain>
    </source>
</reference>
<proteinExistence type="predicted"/>
<feature type="compositionally biased region" description="Acidic residues" evidence="1">
    <location>
        <begin position="96"/>
        <end position="108"/>
    </location>
</feature>
<feature type="region of interest" description="Disordered" evidence="1">
    <location>
        <begin position="67"/>
        <end position="138"/>
    </location>
</feature>
<evidence type="ECO:0000256" key="1">
    <source>
        <dbReference type="SAM" id="MobiDB-lite"/>
    </source>
</evidence>
<dbReference type="InterPro" id="IPR013103">
    <property type="entry name" value="RVT_2"/>
</dbReference>
<feature type="compositionally biased region" description="Basic and acidic residues" evidence="1">
    <location>
        <begin position="72"/>
        <end position="85"/>
    </location>
</feature>
<gene>
    <name evidence="3" type="ORF">ONE63_000094</name>
</gene>
<keyword evidence="4" id="KW-1185">Reference proteome</keyword>
<dbReference type="AlphaFoldDB" id="A0AAV7Y2A5"/>
<name>A0AAV7Y2A5_9NEOP</name>
<feature type="compositionally biased region" description="Pro residues" evidence="1">
    <location>
        <begin position="119"/>
        <end position="129"/>
    </location>
</feature>
<dbReference type="EMBL" id="JAPTSV010000001">
    <property type="protein sequence ID" value="KAJ1531413.1"/>
    <property type="molecule type" value="Genomic_DNA"/>
</dbReference>
<dbReference type="Proteomes" id="UP001075354">
    <property type="component" value="Chromosome 1"/>
</dbReference>
<organism evidence="3 4">
    <name type="scientific">Megalurothrips usitatus</name>
    <name type="common">bean blossom thrips</name>
    <dbReference type="NCBI Taxonomy" id="439358"/>
    <lineage>
        <taxon>Eukaryota</taxon>
        <taxon>Metazoa</taxon>
        <taxon>Ecdysozoa</taxon>
        <taxon>Arthropoda</taxon>
        <taxon>Hexapoda</taxon>
        <taxon>Insecta</taxon>
        <taxon>Pterygota</taxon>
        <taxon>Neoptera</taxon>
        <taxon>Paraneoptera</taxon>
        <taxon>Thysanoptera</taxon>
        <taxon>Terebrantia</taxon>
        <taxon>Thripoidea</taxon>
        <taxon>Thripidae</taxon>
        <taxon>Megalurothrips</taxon>
    </lineage>
</organism>
<evidence type="ECO:0000313" key="4">
    <source>
        <dbReference type="Proteomes" id="UP001075354"/>
    </source>
</evidence>
<dbReference type="Pfam" id="PF07727">
    <property type="entry name" value="RVT_2"/>
    <property type="match status" value="1"/>
</dbReference>
<sequence>MGLYMGVKSLIKGIQVWDLTERKYKIALHVDFCEDKFPMRPAVFPPPPPAGAERTTHFIMVSEDEDVAAEEQEYKSDTEEEKKNDEEEGGGKSNTGEDEEECEEDEERDGEREREIPVNPEPVQQPQPIQPRRSERNKKHKEVCTMPCCNKCSTTIHINCLHKPTTVEEALSCHDADKWAEAMDAEMAKLLDMDTWCIVLRPKQRVVDSKWIFKKKINKYGAVVGYKARLLLAVAVEKGWCAEQVDIDSAYLNSTIQGTVFMEQPEGFEVADPSDYVCKPKSIYGLPQSAHYWNKEQGTKLRNILNLKKSQFDECLYYRKDLVVGFHVDDFIIIGLKPPVEPTKERLPIQRSG</sequence>
<evidence type="ECO:0000259" key="2">
    <source>
        <dbReference type="Pfam" id="PF07727"/>
    </source>
</evidence>